<dbReference type="Gene3D" id="3.40.50.300">
    <property type="entry name" value="P-loop containing nucleotide triphosphate hydrolases"/>
    <property type="match status" value="2"/>
</dbReference>
<evidence type="ECO:0000313" key="3">
    <source>
        <dbReference type="Proteomes" id="UP000317318"/>
    </source>
</evidence>
<accession>A0A517R1I2</accession>
<dbReference type="KEGG" id="svp:Pan189_21040"/>
<dbReference type="OrthoDB" id="260942at2"/>
<keyword evidence="3" id="KW-1185">Reference proteome</keyword>
<dbReference type="PANTHER" id="PTHR43581">
    <property type="entry name" value="ATP/GTP PHOSPHATASE"/>
    <property type="match status" value="1"/>
</dbReference>
<dbReference type="InterPro" id="IPR027417">
    <property type="entry name" value="P-loop_NTPase"/>
</dbReference>
<dbReference type="PANTHER" id="PTHR43581:SF4">
    <property type="entry name" value="ATP_GTP PHOSPHATASE"/>
    <property type="match status" value="1"/>
</dbReference>
<dbReference type="SUPFAM" id="SSF52540">
    <property type="entry name" value="P-loop containing nucleoside triphosphate hydrolases"/>
    <property type="match status" value="1"/>
</dbReference>
<organism evidence="2 3">
    <name type="scientific">Stratiformator vulcanicus</name>
    <dbReference type="NCBI Taxonomy" id="2527980"/>
    <lineage>
        <taxon>Bacteria</taxon>
        <taxon>Pseudomonadati</taxon>
        <taxon>Planctomycetota</taxon>
        <taxon>Planctomycetia</taxon>
        <taxon>Planctomycetales</taxon>
        <taxon>Planctomycetaceae</taxon>
        <taxon>Stratiformator</taxon>
    </lineage>
</organism>
<dbReference type="Proteomes" id="UP000317318">
    <property type="component" value="Chromosome"/>
</dbReference>
<proteinExistence type="predicted"/>
<dbReference type="CDD" id="cd00267">
    <property type="entry name" value="ABC_ATPase"/>
    <property type="match status" value="1"/>
</dbReference>
<evidence type="ECO:0000259" key="1">
    <source>
        <dbReference type="Pfam" id="PF13175"/>
    </source>
</evidence>
<reference evidence="2 3" key="1">
    <citation type="submission" date="2019-02" db="EMBL/GenBank/DDBJ databases">
        <title>Deep-cultivation of Planctomycetes and their phenomic and genomic characterization uncovers novel biology.</title>
        <authorList>
            <person name="Wiegand S."/>
            <person name="Jogler M."/>
            <person name="Boedeker C."/>
            <person name="Pinto D."/>
            <person name="Vollmers J."/>
            <person name="Rivas-Marin E."/>
            <person name="Kohn T."/>
            <person name="Peeters S.H."/>
            <person name="Heuer A."/>
            <person name="Rast P."/>
            <person name="Oberbeckmann S."/>
            <person name="Bunk B."/>
            <person name="Jeske O."/>
            <person name="Meyerdierks A."/>
            <person name="Storesund J.E."/>
            <person name="Kallscheuer N."/>
            <person name="Luecker S."/>
            <person name="Lage O.M."/>
            <person name="Pohl T."/>
            <person name="Merkel B.J."/>
            <person name="Hornburger P."/>
            <person name="Mueller R.-W."/>
            <person name="Bruemmer F."/>
            <person name="Labrenz M."/>
            <person name="Spormann A.M."/>
            <person name="Op den Camp H."/>
            <person name="Overmann J."/>
            <person name="Amann R."/>
            <person name="Jetten M.S.M."/>
            <person name="Mascher T."/>
            <person name="Medema M.H."/>
            <person name="Devos D.P."/>
            <person name="Kaster A.-K."/>
            <person name="Ovreas L."/>
            <person name="Rohde M."/>
            <person name="Galperin M.Y."/>
            <person name="Jogler C."/>
        </authorList>
    </citation>
    <scope>NUCLEOTIDE SEQUENCE [LARGE SCALE GENOMIC DNA]</scope>
    <source>
        <strain evidence="2 3">Pan189</strain>
    </source>
</reference>
<dbReference type="InterPro" id="IPR051396">
    <property type="entry name" value="Bact_Antivir_Def_Nuclease"/>
</dbReference>
<dbReference type="Pfam" id="PF13175">
    <property type="entry name" value="AAA_15"/>
    <property type="match status" value="1"/>
</dbReference>
<dbReference type="InterPro" id="IPR041685">
    <property type="entry name" value="AAA_GajA/Old/RecF-like"/>
</dbReference>
<dbReference type="AlphaFoldDB" id="A0A517R1I2"/>
<sequence>MRLLSARVQNFKCVNDSGVFAVHPRVTCLIGRNESGKTAILQALERTNPEPRRPSRFEELEFPRIRATELGSSDSQFEVVRTTWTVDEATRTAIEEFVGPGVLISDDVEFIKHFDGSEKWNVKIDETRCLESNLCDTELPAGEKQSLRDAKTIKRAVEYLEGKKNGEGGLSHAEGELLGRLWDRFGEADFSCRTAIGHRIKSTLPRLVYFDEYTRLPGTVSLDDLRSRPGAWDEPGMRVFRALLELANCDVDTLAEIRQYDRLQADLSAISAKLTRELHKYWSSNRDLRVQFRFESGMPDDPPPFNSGLVMRTRVENIKTGVSTGFDDRSTGFTWFFSFLIWFSQIRSQLGENVLLLLDEPGLALHARAQQDLLRFIEDRLAGTVQVIYSTHSPFMIDTRDLTKVRGVEDQPGIEDDPDDPFADVSAGGTKVIGDVLTAGPDTLWTVKTAVGVDLSKNHAIGDAATLFVDGPVESLYIPFFSRKLRDAGRAGLDDRWHVLAVGGVSRLGAVLQHVAPNPAAVAAIVRAEPDAIVNGRIREFPAERISFWSRYAVGDGQEIEDLFGVEAYVDLVVASYGLKREELAFCSGGPVLSEVAATLKSVKGAGHRFDRYRVAEFLTIRKKQTAFRDEQAVLARFEKLFNDLNALLNGFGPSANQESEEPQFANR</sequence>
<dbReference type="RefSeq" id="WP_145363813.1">
    <property type="nucleotide sequence ID" value="NZ_CP036268.1"/>
</dbReference>
<gene>
    <name evidence="2" type="ORF">Pan189_21040</name>
</gene>
<feature type="domain" description="Endonuclease GajA/Old nuclease/RecF-like AAA" evidence="1">
    <location>
        <begin position="253"/>
        <end position="397"/>
    </location>
</feature>
<evidence type="ECO:0000313" key="2">
    <source>
        <dbReference type="EMBL" id="QDT37722.1"/>
    </source>
</evidence>
<name>A0A517R1I2_9PLAN</name>
<protein>
    <recommendedName>
        <fullName evidence="1">Endonuclease GajA/Old nuclease/RecF-like AAA domain-containing protein</fullName>
    </recommendedName>
</protein>
<dbReference type="EMBL" id="CP036268">
    <property type="protein sequence ID" value="QDT37722.1"/>
    <property type="molecule type" value="Genomic_DNA"/>
</dbReference>